<evidence type="ECO:0000313" key="2">
    <source>
        <dbReference type="EMBL" id="PWC04678.1"/>
    </source>
</evidence>
<protein>
    <submittedName>
        <fullName evidence="2">Uncharacterized protein</fullName>
    </submittedName>
</protein>
<feature type="transmembrane region" description="Helical" evidence="1">
    <location>
        <begin position="244"/>
        <end position="266"/>
    </location>
</feature>
<dbReference type="AlphaFoldDB" id="A0A2U1TAH2"/>
<feature type="transmembrane region" description="Helical" evidence="1">
    <location>
        <begin position="115"/>
        <end position="143"/>
    </location>
</feature>
<keyword evidence="1" id="KW-0472">Membrane</keyword>
<organism evidence="2 3">
    <name type="scientific">Mycetocola zhujimingii</name>
    <dbReference type="NCBI Taxonomy" id="2079792"/>
    <lineage>
        <taxon>Bacteria</taxon>
        <taxon>Bacillati</taxon>
        <taxon>Actinomycetota</taxon>
        <taxon>Actinomycetes</taxon>
        <taxon>Micrococcales</taxon>
        <taxon>Microbacteriaceae</taxon>
        <taxon>Mycetocola</taxon>
    </lineage>
</organism>
<sequence length="323" mass="35546">MTTLTDRYVFAALKSIPEENRDDIDRELRGSITDAIEARIDSGQAPAEAESTVLTEFGDPRQLAARYAEQPLYLVGPDLYLSWLRVLKLLLWIVGATSFVGVLVVRMAIEPQDPITAFSAALSACIGLLIQVAFWVTLVFAILQRTGVRRSSLGLKTWAPEMLPPIERHKQVSLADTIATVILLAFSIGLLLWQRVGSLLYLEGKPVLVLQEHLWNFWLPYLIAVLVLEAVFAVVLFAVGRWTLALAAVNLGVAVLFMIPALWLLATDQAFDWSFLSSVDWDVATARWIAGITAAAVVVLGLWDIASGFLKASRSDAQVVSTR</sequence>
<feature type="transmembrane region" description="Helical" evidence="1">
    <location>
        <begin position="286"/>
        <end position="306"/>
    </location>
</feature>
<dbReference type="Proteomes" id="UP000244962">
    <property type="component" value="Unassembled WGS sequence"/>
</dbReference>
<comment type="caution">
    <text evidence="2">The sequence shown here is derived from an EMBL/GenBank/DDBJ whole genome shotgun (WGS) entry which is preliminary data.</text>
</comment>
<accession>A0A2U1TAH2</accession>
<dbReference type="InterPro" id="IPR047928">
    <property type="entry name" value="Perm_prefix_1"/>
</dbReference>
<keyword evidence="3" id="KW-1185">Reference proteome</keyword>
<dbReference type="NCBIfam" id="NF038403">
    <property type="entry name" value="perm_prefix_1"/>
    <property type="match status" value="1"/>
</dbReference>
<proteinExistence type="predicted"/>
<feature type="transmembrane region" description="Helical" evidence="1">
    <location>
        <begin position="213"/>
        <end position="237"/>
    </location>
</feature>
<name>A0A2U1TAH2_9MICO</name>
<evidence type="ECO:0000256" key="1">
    <source>
        <dbReference type="SAM" id="Phobius"/>
    </source>
</evidence>
<dbReference type="Pfam" id="PF22564">
    <property type="entry name" value="HAAS"/>
    <property type="match status" value="1"/>
</dbReference>
<keyword evidence="1" id="KW-0812">Transmembrane</keyword>
<dbReference type="EMBL" id="QEFB01000018">
    <property type="protein sequence ID" value="PWC04678.1"/>
    <property type="molecule type" value="Genomic_DNA"/>
</dbReference>
<evidence type="ECO:0000313" key="3">
    <source>
        <dbReference type="Proteomes" id="UP000244962"/>
    </source>
</evidence>
<reference evidence="3" key="1">
    <citation type="submission" date="2018-04" db="EMBL/GenBank/DDBJ databases">
        <authorList>
            <person name="Liu S."/>
            <person name="Wang Z."/>
            <person name="Li J."/>
        </authorList>
    </citation>
    <scope>NUCLEOTIDE SEQUENCE [LARGE SCALE GENOMIC DNA]</scope>
    <source>
        <strain evidence="3">622</strain>
    </source>
</reference>
<gene>
    <name evidence="2" type="ORF">DF223_14660</name>
</gene>
<feature type="transmembrane region" description="Helical" evidence="1">
    <location>
        <begin position="172"/>
        <end position="193"/>
    </location>
</feature>
<feature type="transmembrane region" description="Helical" evidence="1">
    <location>
        <begin position="89"/>
        <end position="109"/>
    </location>
</feature>
<dbReference type="RefSeq" id="WP_108963724.1">
    <property type="nucleotide sequence ID" value="NZ_QEFB01000018.1"/>
</dbReference>
<keyword evidence="1" id="KW-1133">Transmembrane helix</keyword>